<dbReference type="NCBIfam" id="TIGR00756">
    <property type="entry name" value="PPR"/>
    <property type="match status" value="4"/>
</dbReference>
<name>A0AAD8M2F1_9APIA</name>
<evidence type="ECO:0000256" key="2">
    <source>
        <dbReference type="PROSITE-ProRule" id="PRU00708"/>
    </source>
</evidence>
<dbReference type="InterPro" id="IPR046848">
    <property type="entry name" value="E_motif"/>
</dbReference>
<feature type="repeat" description="PPR" evidence="2">
    <location>
        <begin position="442"/>
        <end position="476"/>
    </location>
</feature>
<dbReference type="PROSITE" id="PS51375">
    <property type="entry name" value="PPR"/>
    <property type="match status" value="4"/>
</dbReference>
<dbReference type="Pfam" id="PF01535">
    <property type="entry name" value="PPR"/>
    <property type="match status" value="4"/>
</dbReference>
<dbReference type="SUPFAM" id="SSF48452">
    <property type="entry name" value="TPR-like"/>
    <property type="match status" value="1"/>
</dbReference>
<feature type="repeat" description="PPR" evidence="2">
    <location>
        <begin position="139"/>
        <end position="173"/>
    </location>
</feature>
<proteinExistence type="predicted"/>
<dbReference type="GO" id="GO:0009451">
    <property type="term" value="P:RNA modification"/>
    <property type="evidence" value="ECO:0007669"/>
    <property type="project" value="InterPro"/>
</dbReference>
<dbReference type="InterPro" id="IPR046960">
    <property type="entry name" value="PPR_At4g14850-like_plant"/>
</dbReference>
<organism evidence="3 4">
    <name type="scientific">Heracleum sosnowskyi</name>
    <dbReference type="NCBI Taxonomy" id="360622"/>
    <lineage>
        <taxon>Eukaryota</taxon>
        <taxon>Viridiplantae</taxon>
        <taxon>Streptophyta</taxon>
        <taxon>Embryophyta</taxon>
        <taxon>Tracheophyta</taxon>
        <taxon>Spermatophyta</taxon>
        <taxon>Magnoliopsida</taxon>
        <taxon>eudicotyledons</taxon>
        <taxon>Gunneridae</taxon>
        <taxon>Pentapetalae</taxon>
        <taxon>asterids</taxon>
        <taxon>campanulids</taxon>
        <taxon>Apiales</taxon>
        <taxon>Apiaceae</taxon>
        <taxon>Apioideae</taxon>
        <taxon>apioid superclade</taxon>
        <taxon>Tordylieae</taxon>
        <taxon>Tordyliinae</taxon>
        <taxon>Heracleum</taxon>
    </lineage>
</organism>
<dbReference type="GO" id="GO:0003723">
    <property type="term" value="F:RNA binding"/>
    <property type="evidence" value="ECO:0007669"/>
    <property type="project" value="InterPro"/>
</dbReference>
<evidence type="ECO:0000313" key="3">
    <source>
        <dbReference type="EMBL" id="KAK1357229.1"/>
    </source>
</evidence>
<reference evidence="3" key="1">
    <citation type="submission" date="2023-02" db="EMBL/GenBank/DDBJ databases">
        <title>Genome of toxic invasive species Heracleum sosnowskyi carries increased number of genes despite the absence of recent whole-genome duplications.</title>
        <authorList>
            <person name="Schelkunov M."/>
            <person name="Shtratnikova V."/>
            <person name="Makarenko M."/>
            <person name="Klepikova A."/>
            <person name="Omelchenko D."/>
            <person name="Novikova G."/>
            <person name="Obukhova E."/>
            <person name="Bogdanov V."/>
            <person name="Penin A."/>
            <person name="Logacheva M."/>
        </authorList>
    </citation>
    <scope>NUCLEOTIDE SEQUENCE</scope>
    <source>
        <strain evidence="3">Hsosn_3</strain>
        <tissue evidence="3">Leaf</tissue>
    </source>
</reference>
<gene>
    <name evidence="3" type="ORF">POM88_050485</name>
</gene>
<dbReference type="FunFam" id="1.25.40.10:FF:000343">
    <property type="entry name" value="Pentatricopeptide repeat-containing protein At3g58590"/>
    <property type="match status" value="1"/>
</dbReference>
<keyword evidence="1" id="KW-0677">Repeat</keyword>
<dbReference type="Pfam" id="PF20431">
    <property type="entry name" value="E_motif"/>
    <property type="match status" value="1"/>
</dbReference>
<feature type="repeat" description="PPR" evidence="2">
    <location>
        <begin position="341"/>
        <end position="375"/>
    </location>
</feature>
<protein>
    <submittedName>
        <fullName evidence="3">Pentatricopeptide repeat-containing protein</fullName>
    </submittedName>
</protein>
<dbReference type="PANTHER" id="PTHR47926">
    <property type="entry name" value="PENTATRICOPEPTIDE REPEAT-CONTAINING PROTEIN"/>
    <property type="match status" value="1"/>
</dbReference>
<dbReference type="FunFam" id="1.25.40.10:FF:001093">
    <property type="entry name" value="Pentatricopeptide repeat-containing protein At2g34400"/>
    <property type="match status" value="1"/>
</dbReference>
<evidence type="ECO:0000313" key="4">
    <source>
        <dbReference type="Proteomes" id="UP001237642"/>
    </source>
</evidence>
<dbReference type="PANTHER" id="PTHR47926:SF342">
    <property type="entry name" value="TETRATRICOPEPTIDE-LIKE HELICAL DOMAIN-CONTAINING PROTEIN-RELATED"/>
    <property type="match status" value="1"/>
</dbReference>
<accession>A0AAD8M2F1</accession>
<comment type="caution">
    <text evidence="3">The sequence shown here is derived from an EMBL/GenBank/DDBJ whole genome shotgun (WGS) entry which is preliminary data.</text>
</comment>
<dbReference type="Gene3D" id="1.25.40.10">
    <property type="entry name" value="Tetratricopeptide repeat domain"/>
    <property type="match status" value="4"/>
</dbReference>
<feature type="repeat" description="PPR" evidence="2">
    <location>
        <begin position="240"/>
        <end position="274"/>
    </location>
</feature>
<dbReference type="AlphaFoldDB" id="A0AAD8M2F1"/>
<dbReference type="InterPro" id="IPR011990">
    <property type="entry name" value="TPR-like_helical_dom_sf"/>
</dbReference>
<dbReference type="EMBL" id="JAUIZM010000011">
    <property type="protein sequence ID" value="KAK1357229.1"/>
    <property type="molecule type" value="Genomic_DNA"/>
</dbReference>
<evidence type="ECO:0000256" key="1">
    <source>
        <dbReference type="ARBA" id="ARBA00022737"/>
    </source>
</evidence>
<sequence>MLRPLLRWYNIRHLTKSTNHIFSRALTPRLFYTNQDSSLSKILQYPFTHNEITSNCVDLDTPHECIHVDEDDSPYVFTEFISSAAKLGAFDLGIQLHCTVLKMGFCSNVYVTTSLVDMYGKCGEILCAQQLFDEMPHRNVVTFSSLISGYVNAHDPEMAIEIFIVMLNMGRGPTLHSVSAALVGCAQLKDGRLGAQVHGLCLKSRFESDVVVGTSLIEMYLKSYDVEASRRVFDGVIDKNVVTWTSMISGYSLAQRPDEAMILVRSMLRLGVGANFLTYNCLLISFTFPSDFDHFKQVHCHVIRQGLESNHYLSVSLMTMYSKSSNAEDFLKICSTVKIWDQITWNGVIAGLAKLQKGKEALVCYYKMRHRGINVDVFTLVAILKAMGNIAALDEGIQTHGLVFKIGYASNLSVQNGLVSMYAKCGRIADAEKVFSSIIEHDVISWNSLLAGCAHNGYGRKALELFEQMRRTIIKPDLTSFLAVLTACSNEGLLEKGLEYFDMMRNDDSLDPPKVEHYACVVNLYARAGYIYEAESFINSMSIKPGPTVYKALLSACQLYGNKEIAIRNAPKLKELCPNDDSTYVLISNVLATGGYWDDAAGLRNLMYDKGVKKQPAYSWILSNKNGLRSHSNRICGYG</sequence>
<keyword evidence="4" id="KW-1185">Reference proteome</keyword>
<dbReference type="Pfam" id="PF13041">
    <property type="entry name" value="PPR_2"/>
    <property type="match status" value="2"/>
</dbReference>
<dbReference type="Proteomes" id="UP001237642">
    <property type="component" value="Unassembled WGS sequence"/>
</dbReference>
<reference evidence="3" key="2">
    <citation type="submission" date="2023-05" db="EMBL/GenBank/DDBJ databases">
        <authorList>
            <person name="Schelkunov M.I."/>
        </authorList>
    </citation>
    <scope>NUCLEOTIDE SEQUENCE</scope>
    <source>
        <strain evidence="3">Hsosn_3</strain>
        <tissue evidence="3">Leaf</tissue>
    </source>
</reference>
<dbReference type="InterPro" id="IPR002885">
    <property type="entry name" value="PPR_rpt"/>
</dbReference>